<organism evidence="1">
    <name type="scientific">viral metagenome</name>
    <dbReference type="NCBI Taxonomy" id="1070528"/>
    <lineage>
        <taxon>unclassified sequences</taxon>
        <taxon>metagenomes</taxon>
        <taxon>organismal metagenomes</taxon>
    </lineage>
</organism>
<protein>
    <submittedName>
        <fullName evidence="1">Uncharacterized protein</fullName>
    </submittedName>
</protein>
<dbReference type="EMBL" id="MT144323">
    <property type="protein sequence ID" value="QJA52224.1"/>
    <property type="molecule type" value="Genomic_DNA"/>
</dbReference>
<gene>
    <name evidence="1" type="ORF">TM448A02535_0004</name>
</gene>
<accession>A0A6H1ZXD3</accession>
<proteinExistence type="predicted"/>
<sequence length="105" mass="12234">MAERIKEERYEEWLVRLDIPIEQAETIEDLRNMLKEILGWEPTEKQLEALWSARTTHIDLAAAGIHIVGTKEAWGVNYRYGVQGLPGLWGWGKVREIMIGEGWWT</sequence>
<dbReference type="AlphaFoldDB" id="A0A6H1ZXD3"/>
<reference evidence="1" key="1">
    <citation type="submission" date="2020-03" db="EMBL/GenBank/DDBJ databases">
        <title>The deep terrestrial virosphere.</title>
        <authorList>
            <person name="Holmfeldt K."/>
            <person name="Nilsson E."/>
            <person name="Simone D."/>
            <person name="Lopez-Fernandez M."/>
            <person name="Wu X."/>
            <person name="de Brujin I."/>
            <person name="Lundin D."/>
            <person name="Andersson A."/>
            <person name="Bertilsson S."/>
            <person name="Dopson M."/>
        </authorList>
    </citation>
    <scope>NUCLEOTIDE SEQUENCE</scope>
    <source>
        <strain evidence="1">TM448A02535</strain>
    </source>
</reference>
<name>A0A6H1ZXD3_9ZZZZ</name>
<evidence type="ECO:0000313" key="1">
    <source>
        <dbReference type="EMBL" id="QJA52224.1"/>
    </source>
</evidence>